<name>A0ABN9V5U8_9DINO</name>
<evidence type="ECO:0000313" key="4">
    <source>
        <dbReference type="Proteomes" id="UP001189429"/>
    </source>
</evidence>
<evidence type="ECO:0000313" key="3">
    <source>
        <dbReference type="EMBL" id="CAK0868078.1"/>
    </source>
</evidence>
<dbReference type="Proteomes" id="UP001189429">
    <property type="component" value="Unassembled WGS sequence"/>
</dbReference>
<sequence>MPWCIVFSGCWTSVEGLEEALFPSKSRSKNAVGQNNGAQHCRCSAKEFDWVCNSAQATTLRPSAHADTAGNGNPRCQCSVRCGRRRWSPTQLQRRDQRVREGRAMAAGPRAAERDAGGEAGALYTTISYSAGISACGKGEQWQRALALLSEMREAKLQPNSATMLGLARAGKANSGSRRWRY</sequence>
<keyword evidence="4" id="KW-1185">Reference proteome</keyword>
<protein>
    <submittedName>
        <fullName evidence="3">Uncharacterized protein</fullName>
    </submittedName>
</protein>
<dbReference type="NCBIfam" id="TIGR00756">
    <property type="entry name" value="PPR"/>
    <property type="match status" value="1"/>
</dbReference>
<dbReference type="InterPro" id="IPR011990">
    <property type="entry name" value="TPR-like_helical_dom_sf"/>
</dbReference>
<accession>A0ABN9V5U8</accession>
<comment type="caution">
    <text evidence="3">The sequence shown here is derived from an EMBL/GenBank/DDBJ whole genome shotgun (WGS) entry which is preliminary data.</text>
</comment>
<feature type="repeat" description="PPR" evidence="1">
    <location>
        <begin position="125"/>
        <end position="159"/>
    </location>
</feature>
<dbReference type="PROSITE" id="PS51375">
    <property type="entry name" value="PPR"/>
    <property type="match status" value="1"/>
</dbReference>
<organism evidence="3 4">
    <name type="scientific">Prorocentrum cordatum</name>
    <dbReference type="NCBI Taxonomy" id="2364126"/>
    <lineage>
        <taxon>Eukaryota</taxon>
        <taxon>Sar</taxon>
        <taxon>Alveolata</taxon>
        <taxon>Dinophyceae</taxon>
        <taxon>Prorocentrales</taxon>
        <taxon>Prorocentraceae</taxon>
        <taxon>Prorocentrum</taxon>
    </lineage>
</organism>
<feature type="region of interest" description="Disordered" evidence="2">
    <location>
        <begin position="90"/>
        <end position="114"/>
    </location>
</feature>
<dbReference type="InterPro" id="IPR002885">
    <property type="entry name" value="PPR_rpt"/>
</dbReference>
<feature type="compositionally biased region" description="Basic and acidic residues" evidence="2">
    <location>
        <begin position="93"/>
        <end position="103"/>
    </location>
</feature>
<evidence type="ECO:0000256" key="1">
    <source>
        <dbReference type="PROSITE-ProRule" id="PRU00708"/>
    </source>
</evidence>
<reference evidence="3" key="1">
    <citation type="submission" date="2023-10" db="EMBL/GenBank/DDBJ databases">
        <authorList>
            <person name="Chen Y."/>
            <person name="Shah S."/>
            <person name="Dougan E. K."/>
            <person name="Thang M."/>
            <person name="Chan C."/>
        </authorList>
    </citation>
    <scope>NUCLEOTIDE SEQUENCE [LARGE SCALE GENOMIC DNA]</scope>
</reference>
<dbReference type="EMBL" id="CAUYUJ010016714">
    <property type="protein sequence ID" value="CAK0868078.1"/>
    <property type="molecule type" value="Genomic_DNA"/>
</dbReference>
<evidence type="ECO:0000256" key="2">
    <source>
        <dbReference type="SAM" id="MobiDB-lite"/>
    </source>
</evidence>
<gene>
    <name evidence="3" type="ORF">PCOR1329_LOCUS54854</name>
</gene>
<proteinExistence type="predicted"/>
<dbReference type="Gene3D" id="1.25.40.10">
    <property type="entry name" value="Tetratricopeptide repeat domain"/>
    <property type="match status" value="1"/>
</dbReference>